<reference evidence="6" key="2">
    <citation type="submission" date="2020-04" db="EMBL/GenBank/DDBJ databases">
        <authorList>
            <consortium name="NCBI Genome Project"/>
        </authorList>
    </citation>
    <scope>NUCLEOTIDE SEQUENCE</scope>
    <source>
        <strain evidence="6">CBS 781.70</strain>
    </source>
</reference>
<protein>
    <submittedName>
        <fullName evidence="4 6">Metallo-dependent hydrolase</fullName>
    </submittedName>
</protein>
<evidence type="ECO:0000256" key="1">
    <source>
        <dbReference type="ARBA" id="ARBA00022801"/>
    </source>
</evidence>
<sequence>MADGWFTTFTNCRLCINGKLVEDQFVVSEDTGKILHRTGYIGGEIVDLEEGIIAPGFLELQTNGVNGFHFTHFEDAEQYQQRLDDTAKYYVTEGVTGFWATIPTVSSDDFQKILPSLRPRSIPDGATLLGAHCEGPYLHPSKKGAHNEFLFQQPTTEPQTIYGEANLKNIKLCTLAPELPSSTPLIRTLTANNTRVSLGHSTATFSDGLSALSAGATALTHVFNAMSPLHHRNPGLPGLITAPAINNPYYSLITDGHHLDPSIATLLYRANPAKCILITDSVELAGLPDGVYPGHAQIPQPQEKRGALVTVAGTEIMVGGCLSLQ</sequence>
<dbReference type="Proteomes" id="UP000504638">
    <property type="component" value="Unplaced"/>
</dbReference>
<dbReference type="GO" id="GO:0006046">
    <property type="term" value="P:N-acetylglucosamine catabolic process"/>
    <property type="evidence" value="ECO:0007669"/>
    <property type="project" value="TreeGrafter"/>
</dbReference>
<dbReference type="GO" id="GO:0046872">
    <property type="term" value="F:metal ion binding"/>
    <property type="evidence" value="ECO:0007669"/>
    <property type="project" value="UniProtKB-KW"/>
</dbReference>
<evidence type="ECO:0000256" key="2">
    <source>
        <dbReference type="PIRSR" id="PIRSR038994-1"/>
    </source>
</evidence>
<dbReference type="InterPro" id="IPR032466">
    <property type="entry name" value="Metal_Hydrolase"/>
</dbReference>
<dbReference type="RefSeq" id="XP_033539258.1">
    <property type="nucleotide sequence ID" value="XM_033682684.1"/>
</dbReference>
<gene>
    <name evidence="4 6" type="ORF">P152DRAFT_510816</name>
</gene>
<proteinExistence type="predicted"/>
<evidence type="ECO:0000256" key="3">
    <source>
        <dbReference type="PIRSR" id="PIRSR038994-3"/>
    </source>
</evidence>
<dbReference type="InterPro" id="IPR003764">
    <property type="entry name" value="GlcNAc_6-P_deAcase"/>
</dbReference>
<dbReference type="EMBL" id="ML975149">
    <property type="protein sequence ID" value="KAF1817627.1"/>
    <property type="molecule type" value="Genomic_DNA"/>
</dbReference>
<organism evidence="4">
    <name type="scientific">Eremomyces bilateralis CBS 781.70</name>
    <dbReference type="NCBI Taxonomy" id="1392243"/>
    <lineage>
        <taxon>Eukaryota</taxon>
        <taxon>Fungi</taxon>
        <taxon>Dikarya</taxon>
        <taxon>Ascomycota</taxon>
        <taxon>Pezizomycotina</taxon>
        <taxon>Dothideomycetes</taxon>
        <taxon>Dothideomycetes incertae sedis</taxon>
        <taxon>Eremomycetales</taxon>
        <taxon>Eremomycetaceae</taxon>
        <taxon>Eremomyces</taxon>
    </lineage>
</organism>
<keyword evidence="5" id="KW-1185">Reference proteome</keyword>
<reference evidence="4 6" key="1">
    <citation type="submission" date="2020-01" db="EMBL/GenBank/DDBJ databases">
        <authorList>
            <consortium name="DOE Joint Genome Institute"/>
            <person name="Haridas S."/>
            <person name="Albert R."/>
            <person name="Binder M."/>
            <person name="Bloem J."/>
            <person name="Labutti K."/>
            <person name="Salamov A."/>
            <person name="Andreopoulos B."/>
            <person name="Baker S.E."/>
            <person name="Barry K."/>
            <person name="Bills G."/>
            <person name="Bluhm B.H."/>
            <person name="Cannon C."/>
            <person name="Castanera R."/>
            <person name="Culley D.E."/>
            <person name="Daum C."/>
            <person name="Ezra D."/>
            <person name="Gonzalez J.B."/>
            <person name="Henrissat B."/>
            <person name="Kuo A."/>
            <person name="Liang C."/>
            <person name="Lipzen A."/>
            <person name="Lutzoni F."/>
            <person name="Magnuson J."/>
            <person name="Mondo S."/>
            <person name="Nolan M."/>
            <person name="Ohm R."/>
            <person name="Pangilinan J."/>
            <person name="Park H.-J."/>
            <person name="Ramirez L."/>
            <person name="Alfaro M."/>
            <person name="Sun H."/>
            <person name="Tritt A."/>
            <person name="Yoshinaga Y."/>
            <person name="Zwiers L.-H."/>
            <person name="Turgeon B.G."/>
            <person name="Goodwin S.B."/>
            <person name="Spatafora J.W."/>
            <person name="Crous P.W."/>
            <person name="Grigoriev I.V."/>
        </authorList>
    </citation>
    <scope>NUCLEOTIDE SEQUENCE</scope>
    <source>
        <strain evidence="4 6">CBS 781.70</strain>
    </source>
</reference>
<evidence type="ECO:0000313" key="5">
    <source>
        <dbReference type="Proteomes" id="UP000504638"/>
    </source>
</evidence>
<dbReference type="PANTHER" id="PTHR11113">
    <property type="entry name" value="N-ACETYLGLUCOSAMINE-6-PHOSPHATE DEACETYLASE"/>
    <property type="match status" value="1"/>
</dbReference>
<dbReference type="Gene3D" id="3.20.20.140">
    <property type="entry name" value="Metal-dependent hydrolases"/>
    <property type="match status" value="1"/>
</dbReference>
<keyword evidence="1 4" id="KW-0378">Hydrolase</keyword>
<feature type="active site" description="Proton donor/acceptor" evidence="2">
    <location>
        <position position="280"/>
    </location>
</feature>
<accession>A0A6G1GHQ2</accession>
<name>A0A6G1GHQ2_9PEZI</name>
<reference evidence="6" key="3">
    <citation type="submission" date="2025-04" db="UniProtKB">
        <authorList>
            <consortium name="RefSeq"/>
        </authorList>
    </citation>
    <scope>IDENTIFICATION</scope>
    <source>
        <strain evidence="6">CBS 781.70</strain>
    </source>
</reference>
<feature type="binding site" evidence="3">
    <location>
        <position position="221"/>
    </location>
    <ligand>
        <name>Zn(2+)</name>
        <dbReference type="ChEBI" id="CHEBI:29105"/>
    </ligand>
</feature>
<feature type="binding site" evidence="3">
    <location>
        <position position="200"/>
    </location>
    <ligand>
        <name>Zn(2+)</name>
        <dbReference type="ChEBI" id="CHEBI:29105"/>
    </ligand>
</feature>
<dbReference type="GeneID" id="54423254"/>
<feature type="non-terminal residue" evidence="4">
    <location>
        <position position="325"/>
    </location>
</feature>
<keyword evidence="3" id="KW-0479">Metal-binding</keyword>
<dbReference type="AlphaFoldDB" id="A0A6G1GHQ2"/>
<dbReference type="GO" id="GO:0008448">
    <property type="term" value="F:N-acetylglucosamine-6-phosphate deacetylase activity"/>
    <property type="evidence" value="ECO:0007669"/>
    <property type="project" value="InterPro"/>
</dbReference>
<dbReference type="PANTHER" id="PTHR11113:SF4">
    <property type="entry name" value="N-ACETYLGLUCOSAMINE-6-PHOSPHATE DEACETYLASE"/>
    <property type="match status" value="1"/>
</dbReference>
<dbReference type="SUPFAM" id="SSF51556">
    <property type="entry name" value="Metallo-dependent hydrolases"/>
    <property type="match status" value="1"/>
</dbReference>
<comment type="cofactor">
    <cofactor evidence="3">
        <name>a divalent metal cation</name>
        <dbReference type="ChEBI" id="CHEBI:60240"/>
    </cofactor>
    <text evidence="3">Binds 1 divalent metal cation per subunit.</text>
</comment>
<dbReference type="PIRSF" id="PIRSF038994">
    <property type="entry name" value="NagA"/>
    <property type="match status" value="1"/>
</dbReference>
<dbReference type="OrthoDB" id="10264777at2759"/>
<evidence type="ECO:0000313" key="4">
    <source>
        <dbReference type="EMBL" id="KAF1817627.1"/>
    </source>
</evidence>
<evidence type="ECO:0000313" key="6">
    <source>
        <dbReference type="RefSeq" id="XP_033539258.1"/>
    </source>
</evidence>
<feature type="binding site" evidence="3">
    <location>
        <position position="134"/>
    </location>
    <ligand>
        <name>Zn(2+)</name>
        <dbReference type="ChEBI" id="CHEBI:29105"/>
    </ligand>
</feature>